<dbReference type="GeneTree" id="ENSGT00390000009210"/>
<evidence type="ECO:0000256" key="8">
    <source>
        <dbReference type="ARBA" id="ARBA00023242"/>
    </source>
</evidence>
<evidence type="ECO:0000256" key="1">
    <source>
        <dbReference type="ARBA" id="ARBA00004123"/>
    </source>
</evidence>
<dbReference type="GO" id="GO:0033588">
    <property type="term" value="C:elongator holoenzyme complex"/>
    <property type="evidence" value="ECO:0007669"/>
    <property type="project" value="Ensembl"/>
</dbReference>
<reference evidence="10" key="4">
    <citation type="submission" date="2025-09" db="UniProtKB">
        <authorList>
            <consortium name="Ensembl"/>
        </authorList>
    </citation>
    <scope>IDENTIFICATION</scope>
</reference>
<feature type="region of interest" description="Disordered" evidence="9">
    <location>
        <begin position="265"/>
        <end position="289"/>
    </location>
</feature>
<evidence type="ECO:0000313" key="10">
    <source>
        <dbReference type="Ensembl" id="ENSPSIP00000013223.1"/>
    </source>
</evidence>
<keyword evidence="7" id="KW-0819">tRNA processing</keyword>
<dbReference type="eggNOG" id="ENOG502QQ2R">
    <property type="taxonomic scope" value="Eukaryota"/>
</dbReference>
<dbReference type="GO" id="GO:0005829">
    <property type="term" value="C:cytosol"/>
    <property type="evidence" value="ECO:0007669"/>
    <property type="project" value="Ensembl"/>
</dbReference>
<keyword evidence="8" id="KW-0539">Nucleus</keyword>
<evidence type="ECO:0000256" key="7">
    <source>
        <dbReference type="ARBA" id="ARBA00022694"/>
    </source>
</evidence>
<dbReference type="Ensembl" id="ENSPSIT00000013286.1">
    <property type="protein sequence ID" value="ENSPSIP00000013223.1"/>
    <property type="gene ID" value="ENSPSIG00000011869.1"/>
</dbReference>
<evidence type="ECO:0000256" key="4">
    <source>
        <dbReference type="ARBA" id="ARBA00009567"/>
    </source>
</evidence>
<evidence type="ECO:0000256" key="5">
    <source>
        <dbReference type="ARBA" id="ARBA00020264"/>
    </source>
</evidence>
<dbReference type="OMA" id="DEEIFCI"/>
<reference evidence="11" key="1">
    <citation type="submission" date="2011-10" db="EMBL/GenBank/DDBJ databases">
        <authorList>
            <consortium name="Soft-shell Turtle Genome Consortium"/>
        </authorList>
    </citation>
    <scope>NUCLEOTIDE SEQUENCE [LARGE SCALE GENOMIC DNA]</scope>
    <source>
        <strain evidence="11">Daiwa-1</strain>
    </source>
</reference>
<evidence type="ECO:0000256" key="6">
    <source>
        <dbReference type="ARBA" id="ARBA00022490"/>
    </source>
</evidence>
<keyword evidence="6" id="KW-0963">Cytoplasm</keyword>
<dbReference type="CDD" id="cd19496">
    <property type="entry name" value="Elp5"/>
    <property type="match status" value="1"/>
</dbReference>
<evidence type="ECO:0000313" key="11">
    <source>
        <dbReference type="Proteomes" id="UP000007267"/>
    </source>
</evidence>
<dbReference type="AlphaFoldDB" id="K7FYW3"/>
<reference evidence="11" key="2">
    <citation type="journal article" date="2013" name="Nat. Genet.">
        <title>The draft genomes of soft-shell turtle and green sea turtle yield insights into the development and evolution of the turtle-specific body plan.</title>
        <authorList>
            <person name="Wang Z."/>
            <person name="Pascual-Anaya J."/>
            <person name="Zadissa A."/>
            <person name="Li W."/>
            <person name="Niimura Y."/>
            <person name="Huang Z."/>
            <person name="Li C."/>
            <person name="White S."/>
            <person name="Xiong Z."/>
            <person name="Fang D."/>
            <person name="Wang B."/>
            <person name="Ming Y."/>
            <person name="Chen Y."/>
            <person name="Zheng Y."/>
            <person name="Kuraku S."/>
            <person name="Pignatelli M."/>
            <person name="Herrero J."/>
            <person name="Beal K."/>
            <person name="Nozawa M."/>
            <person name="Li Q."/>
            <person name="Wang J."/>
            <person name="Zhang H."/>
            <person name="Yu L."/>
            <person name="Shigenobu S."/>
            <person name="Wang J."/>
            <person name="Liu J."/>
            <person name="Flicek P."/>
            <person name="Searle S."/>
            <person name="Wang J."/>
            <person name="Kuratani S."/>
            <person name="Yin Y."/>
            <person name="Aken B."/>
            <person name="Zhang G."/>
            <person name="Irie N."/>
        </authorList>
    </citation>
    <scope>NUCLEOTIDE SEQUENCE [LARGE SCALE GENOMIC DNA]</scope>
    <source>
        <strain evidence="11">Daiwa-1</strain>
    </source>
</reference>
<dbReference type="GO" id="GO:0000049">
    <property type="term" value="F:tRNA binding"/>
    <property type="evidence" value="ECO:0007669"/>
    <property type="project" value="TreeGrafter"/>
</dbReference>
<dbReference type="PANTHER" id="PTHR15641">
    <property type="entry name" value="ELONGATOR COMPLEX PROTEIN 5"/>
    <property type="match status" value="1"/>
</dbReference>
<dbReference type="HOGENOM" id="CLU_076374_1_0_1"/>
<protein>
    <recommendedName>
        <fullName evidence="5">Elongator complex protein 5</fullName>
    </recommendedName>
</protein>
<reference evidence="10" key="3">
    <citation type="submission" date="2025-08" db="UniProtKB">
        <authorList>
            <consortium name="Ensembl"/>
        </authorList>
    </citation>
    <scope>IDENTIFICATION</scope>
</reference>
<dbReference type="GO" id="GO:0002098">
    <property type="term" value="P:tRNA wobble uridine modification"/>
    <property type="evidence" value="ECO:0007669"/>
    <property type="project" value="InterPro"/>
</dbReference>
<comment type="subcellular location">
    <subcellularLocation>
        <location evidence="2">Cytoplasm</location>
    </subcellularLocation>
    <subcellularLocation>
        <location evidence="1">Nucleus</location>
    </subcellularLocation>
</comment>
<dbReference type="InterPro" id="IPR019519">
    <property type="entry name" value="Elp5"/>
</dbReference>
<keyword evidence="11" id="KW-1185">Reference proteome</keyword>
<sequence length="289" mass="31656">DTVDCEGRSLLKTFVAASVRRGESVHVFGFEIPEEEFRAGFDPDVAAQLLYQDGFTDPLCWNGKTGGFRVEEFSVLGVVTRLQRGPVGSATIILDSLSWLLLHRPVPALCQTLAQIPRAAANAGLDFCLRVTRIVVLLHGDLHPLGLVDTLHSLARAVVWVGPAPEGMRSKEDAHQLASMLQRKGSGQEEYFSILTGFTLKAFGEPTRNTPPADDICSPQVDTAAYLTFNLQLSDTERQARDRVPLPFHFSAQKKSSLLEASAGTGKIYYEPDATDDLDEEDPDDDLDV</sequence>
<accession>K7FYW3</accession>
<comment type="pathway">
    <text evidence="3">tRNA modification; 5-methoxycarbonylmethyl-2-thiouridine-tRNA biosynthesis.</text>
</comment>
<evidence type="ECO:0000256" key="3">
    <source>
        <dbReference type="ARBA" id="ARBA00005043"/>
    </source>
</evidence>
<name>K7FYW3_PELSI</name>
<proteinExistence type="inferred from homology"/>
<evidence type="ECO:0000256" key="2">
    <source>
        <dbReference type="ARBA" id="ARBA00004496"/>
    </source>
</evidence>
<feature type="compositionally biased region" description="Acidic residues" evidence="9">
    <location>
        <begin position="273"/>
        <end position="289"/>
    </location>
</feature>
<organism evidence="10 11">
    <name type="scientific">Pelodiscus sinensis</name>
    <name type="common">Chinese softshell turtle</name>
    <name type="synonym">Trionyx sinensis</name>
    <dbReference type="NCBI Taxonomy" id="13735"/>
    <lineage>
        <taxon>Eukaryota</taxon>
        <taxon>Metazoa</taxon>
        <taxon>Chordata</taxon>
        <taxon>Craniata</taxon>
        <taxon>Vertebrata</taxon>
        <taxon>Euteleostomi</taxon>
        <taxon>Archelosauria</taxon>
        <taxon>Testudinata</taxon>
        <taxon>Testudines</taxon>
        <taxon>Cryptodira</taxon>
        <taxon>Trionychia</taxon>
        <taxon>Trionychidae</taxon>
        <taxon>Pelodiscus</taxon>
    </lineage>
</organism>
<dbReference type="UniPathway" id="UPA00988"/>
<evidence type="ECO:0000256" key="9">
    <source>
        <dbReference type="SAM" id="MobiDB-lite"/>
    </source>
</evidence>
<dbReference type="EMBL" id="AGCU01013069">
    <property type="status" value="NOT_ANNOTATED_CDS"/>
    <property type="molecule type" value="Genomic_DNA"/>
</dbReference>
<dbReference type="Proteomes" id="UP000007267">
    <property type="component" value="Unassembled WGS sequence"/>
</dbReference>
<dbReference type="STRING" id="13735.ENSPSIP00000013223"/>
<comment type="similarity">
    <text evidence="4">Belongs to the ELP5 family.</text>
</comment>
<dbReference type="GO" id="GO:0005654">
    <property type="term" value="C:nucleoplasm"/>
    <property type="evidence" value="ECO:0007669"/>
    <property type="project" value="Ensembl"/>
</dbReference>
<dbReference type="Pfam" id="PF10483">
    <property type="entry name" value="Elong_Iki1"/>
    <property type="match status" value="1"/>
</dbReference>
<gene>
    <name evidence="10" type="primary">ELP5</name>
</gene>
<dbReference type="PANTHER" id="PTHR15641:SF1">
    <property type="entry name" value="ELONGATOR COMPLEX PROTEIN 5"/>
    <property type="match status" value="1"/>
</dbReference>